<evidence type="ECO:0000313" key="4">
    <source>
        <dbReference type="Proteomes" id="UP000748531"/>
    </source>
</evidence>
<organism evidence="3 4">
    <name type="scientific">Paragonimus heterotremus</name>
    <dbReference type="NCBI Taxonomy" id="100268"/>
    <lineage>
        <taxon>Eukaryota</taxon>
        <taxon>Metazoa</taxon>
        <taxon>Spiralia</taxon>
        <taxon>Lophotrochozoa</taxon>
        <taxon>Platyhelminthes</taxon>
        <taxon>Trematoda</taxon>
        <taxon>Digenea</taxon>
        <taxon>Plagiorchiida</taxon>
        <taxon>Troglotremata</taxon>
        <taxon>Troglotrematidae</taxon>
        <taxon>Paragonimus</taxon>
    </lineage>
</organism>
<evidence type="ECO:0000256" key="1">
    <source>
        <dbReference type="RuleBase" id="RU367083"/>
    </source>
</evidence>
<feature type="region of interest" description="Disordered" evidence="2">
    <location>
        <begin position="402"/>
        <end position="421"/>
    </location>
</feature>
<keyword evidence="1" id="KW-0539">Nucleus</keyword>
<feature type="compositionally biased region" description="Low complexity" evidence="2">
    <location>
        <begin position="445"/>
        <end position="463"/>
    </location>
</feature>
<comment type="subcellular location">
    <subcellularLocation>
        <location evidence="1">Cytoplasm</location>
    </subcellularLocation>
    <subcellularLocation>
        <location evidence="1">Nucleus</location>
    </subcellularLocation>
</comment>
<sequence>MPAPTLEFASLCLRNALLLLPRLPTELTCKTDGPSLSTELEQRTALLSWAAKQEVPALPAPAPLRGVGLLHLLSAVYLATTYTALCLNNPVEALHSASRLIANRGNNNVDVSGDLRTNSNEDTDSTASTQVPPSSHNNTVLELIAPTAYCLLARLYFAEALTNLDRVSEAITLLKSPLPESLLRGDQFTQFQASVPSLASVYLRPNLSSHEFAVECKRISDPDSAQCHKSPITDHLTIYPPDFPSTSSQASSLLLYTLVVTLAIDKQWTVAANLLSLSLPGLSIPVEELDGRKRTPPAAGDALTSTHPTIPPTPAILLQLYLSSVLNKPDQTLSILREHFGHFALAGRLNSHLLSRGTKSVSSSSSFGATTSPGTQKKSSTTEVERSLALKDLRQLLQASSTHGQLTARPSSQTGSAQRPSSLWAPTVYYKQQQGAAPYVSPSLYNQTTPQPQSTSYSTTNPPVQQPPTGLITAANESDWPRL</sequence>
<dbReference type="GO" id="GO:0005634">
    <property type="term" value="C:nucleus"/>
    <property type="evidence" value="ECO:0007669"/>
    <property type="project" value="UniProtKB-SubCell"/>
</dbReference>
<comment type="function">
    <text evidence="1">Component of the CCR4-NOT complex which is one of the major cellular mRNA deadenylases and is linked to various cellular processes including bulk mRNA degradation, miRNA-mediated repression, translational repression during translational initiation and general transcription regulation.</text>
</comment>
<dbReference type="EMBL" id="LUCH01000451">
    <property type="protein sequence ID" value="KAF5405104.1"/>
    <property type="molecule type" value="Genomic_DNA"/>
</dbReference>
<keyword evidence="1" id="KW-0963">Cytoplasm</keyword>
<proteinExistence type="inferred from homology"/>
<dbReference type="PANTHER" id="PTHR12979">
    <property type="entry name" value="CCR4-NOT TRANSCRIPTION COMPLEX SUBUNIT 10"/>
    <property type="match status" value="1"/>
</dbReference>
<comment type="caution">
    <text evidence="3">The sequence shown here is derived from an EMBL/GenBank/DDBJ whole genome shotgun (WGS) entry which is preliminary data.</text>
</comment>
<comment type="similarity">
    <text evidence="1">Belongs to the CNOT10 family.</text>
</comment>
<feature type="compositionally biased region" description="Low complexity" evidence="2">
    <location>
        <begin position="360"/>
        <end position="375"/>
    </location>
</feature>
<evidence type="ECO:0000313" key="3">
    <source>
        <dbReference type="EMBL" id="KAF5405104.1"/>
    </source>
</evidence>
<dbReference type="AlphaFoldDB" id="A0A8J4TRM6"/>
<dbReference type="GO" id="GO:0031047">
    <property type="term" value="P:regulatory ncRNA-mediated gene silencing"/>
    <property type="evidence" value="ECO:0007669"/>
    <property type="project" value="UniProtKB-UniRule"/>
</dbReference>
<dbReference type="InterPro" id="IPR039740">
    <property type="entry name" value="CNOT10"/>
</dbReference>
<keyword evidence="4" id="KW-1185">Reference proteome</keyword>
<protein>
    <recommendedName>
        <fullName evidence="1">CCR4-NOT transcription complex subunit 10</fullName>
    </recommendedName>
</protein>
<keyword evidence="1" id="KW-0805">Transcription regulation</keyword>
<accession>A0A8J4TRM6</accession>
<dbReference type="GO" id="GO:0030014">
    <property type="term" value="C:CCR4-NOT complex"/>
    <property type="evidence" value="ECO:0007669"/>
    <property type="project" value="UniProtKB-UniRule"/>
</dbReference>
<reference evidence="3" key="1">
    <citation type="submission" date="2019-05" db="EMBL/GenBank/DDBJ databases">
        <title>Annotation for the trematode Paragonimus heterotremus.</title>
        <authorList>
            <person name="Choi Y.-J."/>
        </authorList>
    </citation>
    <scope>NUCLEOTIDE SEQUENCE</scope>
    <source>
        <strain evidence="3">LC</strain>
    </source>
</reference>
<dbReference type="GO" id="GO:0006402">
    <property type="term" value="P:mRNA catabolic process"/>
    <property type="evidence" value="ECO:0007669"/>
    <property type="project" value="TreeGrafter"/>
</dbReference>
<dbReference type="GO" id="GO:0005737">
    <property type="term" value="C:cytoplasm"/>
    <property type="evidence" value="ECO:0007669"/>
    <property type="project" value="UniProtKB-SubCell"/>
</dbReference>
<name>A0A8J4TRM6_9TREM</name>
<gene>
    <name evidence="3" type="ORF">PHET_01369</name>
</gene>
<dbReference type="PANTHER" id="PTHR12979:SF5">
    <property type="entry name" value="CCR4-NOT TRANSCRIPTION COMPLEX SUBUNIT 10"/>
    <property type="match status" value="1"/>
</dbReference>
<dbReference type="GO" id="GO:0017148">
    <property type="term" value="P:negative regulation of translation"/>
    <property type="evidence" value="ECO:0007669"/>
    <property type="project" value="TreeGrafter"/>
</dbReference>
<keyword evidence="1" id="KW-0943">RNA-mediated gene silencing</keyword>
<feature type="region of interest" description="Disordered" evidence="2">
    <location>
        <begin position="360"/>
        <end position="385"/>
    </location>
</feature>
<feature type="region of interest" description="Disordered" evidence="2">
    <location>
        <begin position="110"/>
        <end position="134"/>
    </location>
</feature>
<keyword evidence="1" id="KW-0810">Translation regulation</keyword>
<dbReference type="Proteomes" id="UP000748531">
    <property type="component" value="Unassembled WGS sequence"/>
</dbReference>
<dbReference type="OrthoDB" id="25157at2759"/>
<keyword evidence="1" id="KW-0804">Transcription</keyword>
<feature type="region of interest" description="Disordered" evidence="2">
    <location>
        <begin position="440"/>
        <end position="483"/>
    </location>
</feature>
<evidence type="ECO:0000256" key="2">
    <source>
        <dbReference type="SAM" id="MobiDB-lite"/>
    </source>
</evidence>